<dbReference type="Proteomes" id="UP000030651">
    <property type="component" value="Unassembled WGS sequence"/>
</dbReference>
<reference evidence="4" key="1">
    <citation type="journal article" date="2015" name="BMC Genomics">
        <title>Genomic and transcriptomic analysis of the endophytic fungus Pestalotiopsis fici reveals its lifestyle and high potential for synthesis of natural products.</title>
        <authorList>
            <person name="Wang X."/>
            <person name="Zhang X."/>
            <person name="Liu L."/>
            <person name="Xiang M."/>
            <person name="Wang W."/>
            <person name="Sun X."/>
            <person name="Che Y."/>
            <person name="Guo L."/>
            <person name="Liu G."/>
            <person name="Guo L."/>
            <person name="Wang C."/>
            <person name="Yin W.B."/>
            <person name="Stadler M."/>
            <person name="Zhang X."/>
            <person name="Liu X."/>
        </authorList>
    </citation>
    <scope>NUCLEOTIDE SEQUENCE [LARGE SCALE GENOMIC DNA]</scope>
    <source>
        <strain evidence="4">W106-1 / CGMCC3.15140</strain>
    </source>
</reference>
<evidence type="ECO:0000313" key="4">
    <source>
        <dbReference type="Proteomes" id="UP000030651"/>
    </source>
</evidence>
<accession>W3XI19</accession>
<name>W3XI19_PESFW</name>
<dbReference type="GeneID" id="19268120"/>
<sequence>MALRTLIWTALLATLGLCWDPTTRQCKQDICLTSFIWCDPDSPAGDCAYPLGTYTRTPTPQTPGSAVLLEENNFNISWKAFHDGPVRIQWHMENVNADETSAATWEVNVTDSSYFIFRPGEVLRSFPTTLAPNMTAAEARDHASQGQGNVLVIDQPRVATGSNNDTQSDTSSPFTVQPAFLYQYFVTQKWIGQEEFNQLWSRGVGIGVGVGVPLLLIFSVTVTFFLTRRYVERQVHSFKA</sequence>
<keyword evidence="1" id="KW-1133">Transmembrane helix</keyword>
<dbReference type="OrthoDB" id="4755186at2759"/>
<evidence type="ECO:0000256" key="2">
    <source>
        <dbReference type="SAM" id="SignalP"/>
    </source>
</evidence>
<dbReference type="eggNOG" id="ENOG502T39P">
    <property type="taxonomic scope" value="Eukaryota"/>
</dbReference>
<gene>
    <name evidence="3" type="ORF">PFICI_03107</name>
</gene>
<dbReference type="KEGG" id="pfy:PFICI_03107"/>
<feature type="transmembrane region" description="Helical" evidence="1">
    <location>
        <begin position="204"/>
        <end position="226"/>
    </location>
</feature>
<evidence type="ECO:0000313" key="3">
    <source>
        <dbReference type="EMBL" id="ETS85082.1"/>
    </source>
</evidence>
<feature type="chain" id="PRO_5004836196" description="DOMON domain-containing protein" evidence="2">
    <location>
        <begin position="19"/>
        <end position="240"/>
    </location>
</feature>
<keyword evidence="2" id="KW-0732">Signal</keyword>
<evidence type="ECO:0000256" key="1">
    <source>
        <dbReference type="SAM" id="Phobius"/>
    </source>
</evidence>
<dbReference type="RefSeq" id="XP_007829879.1">
    <property type="nucleotide sequence ID" value="XM_007831688.1"/>
</dbReference>
<proteinExistence type="predicted"/>
<organism evidence="3 4">
    <name type="scientific">Pestalotiopsis fici (strain W106-1 / CGMCC3.15140)</name>
    <dbReference type="NCBI Taxonomy" id="1229662"/>
    <lineage>
        <taxon>Eukaryota</taxon>
        <taxon>Fungi</taxon>
        <taxon>Dikarya</taxon>
        <taxon>Ascomycota</taxon>
        <taxon>Pezizomycotina</taxon>
        <taxon>Sordariomycetes</taxon>
        <taxon>Xylariomycetidae</taxon>
        <taxon>Amphisphaeriales</taxon>
        <taxon>Sporocadaceae</taxon>
        <taxon>Pestalotiopsis</taxon>
    </lineage>
</organism>
<dbReference type="HOGENOM" id="CLU_076658_0_0_1"/>
<keyword evidence="4" id="KW-1185">Reference proteome</keyword>
<dbReference type="InParanoid" id="W3XI19"/>
<dbReference type="EMBL" id="KI912110">
    <property type="protein sequence ID" value="ETS85082.1"/>
    <property type="molecule type" value="Genomic_DNA"/>
</dbReference>
<evidence type="ECO:0008006" key="5">
    <source>
        <dbReference type="Google" id="ProtNLM"/>
    </source>
</evidence>
<dbReference type="AlphaFoldDB" id="W3XI19"/>
<protein>
    <recommendedName>
        <fullName evidence="5">DOMON domain-containing protein</fullName>
    </recommendedName>
</protein>
<dbReference type="OMA" id="RIQWHME"/>
<keyword evidence="1" id="KW-0812">Transmembrane</keyword>
<keyword evidence="1" id="KW-0472">Membrane</keyword>
<feature type="signal peptide" evidence="2">
    <location>
        <begin position="1"/>
        <end position="18"/>
    </location>
</feature>